<dbReference type="Pfam" id="PF00899">
    <property type="entry name" value="ThiF"/>
    <property type="match status" value="1"/>
</dbReference>
<dbReference type="InterPro" id="IPR035985">
    <property type="entry name" value="Ubiquitin-activating_enz"/>
</dbReference>
<proteinExistence type="predicted"/>
<sequence>MLSDRELEQYSRQLMLPDFTLEYQERLRASWVLVVGCGGLGSPLAIYLAAAGVGRLILADGDTVERTNLHRQILHGEADIGRSKAASAAALIGAHYPDCRVSQFTEKLQGEALNQAVSSVNLVADGTDNYPTRFALSRACIRARKPLVSAAAARSEGQLATFDVASGGACYRCLYPQEGANTALSCRDNGVLGPVVGVLGTLQALEVIKMLTGWGDSLRSRMLMMDLRSYEQSIVSIARRPDCPDCKESV</sequence>
<feature type="transmembrane region" description="Helical" evidence="1">
    <location>
        <begin position="29"/>
        <end position="50"/>
    </location>
</feature>
<dbReference type="CDD" id="cd00757">
    <property type="entry name" value="ThiF_MoeB_HesA_family"/>
    <property type="match status" value="1"/>
</dbReference>
<evidence type="ECO:0000313" key="4">
    <source>
        <dbReference type="Proteomes" id="UP001626537"/>
    </source>
</evidence>
<dbReference type="PANTHER" id="PTHR10953">
    <property type="entry name" value="UBIQUITIN-ACTIVATING ENZYME E1"/>
    <property type="match status" value="1"/>
</dbReference>
<dbReference type="PANTHER" id="PTHR10953:SF102">
    <property type="entry name" value="ADENYLYLTRANSFERASE AND SULFURTRANSFERASE MOCS3"/>
    <property type="match status" value="1"/>
</dbReference>
<protein>
    <submittedName>
        <fullName evidence="3">HesA/MoeB/ThiF family protein</fullName>
    </submittedName>
</protein>
<organism evidence="3 4">
    <name type="scientific">Congregibacter variabilis</name>
    <dbReference type="NCBI Taxonomy" id="3081200"/>
    <lineage>
        <taxon>Bacteria</taxon>
        <taxon>Pseudomonadati</taxon>
        <taxon>Pseudomonadota</taxon>
        <taxon>Gammaproteobacteria</taxon>
        <taxon>Cellvibrionales</taxon>
        <taxon>Halieaceae</taxon>
        <taxon>Congregibacter</taxon>
    </lineage>
</organism>
<dbReference type="Proteomes" id="UP001626537">
    <property type="component" value="Chromosome"/>
</dbReference>
<dbReference type="InterPro" id="IPR045886">
    <property type="entry name" value="ThiF/MoeB/HesA"/>
</dbReference>
<feature type="domain" description="THIF-type NAD/FAD binding fold" evidence="2">
    <location>
        <begin position="10"/>
        <end position="244"/>
    </location>
</feature>
<dbReference type="NCBIfam" id="NF004281">
    <property type="entry name" value="PRK05690.1"/>
    <property type="match status" value="1"/>
</dbReference>
<reference evidence="3 4" key="1">
    <citation type="submission" date="2023-10" db="EMBL/GenBank/DDBJ databases">
        <title>Two novel species belonging to the OM43/NOR5 clade.</title>
        <authorList>
            <person name="Park M."/>
        </authorList>
    </citation>
    <scope>NUCLEOTIDE SEQUENCE [LARGE SCALE GENOMIC DNA]</scope>
    <source>
        <strain evidence="3 4">IMCC43200</strain>
    </source>
</reference>
<name>A0ABZ0I673_9GAMM</name>
<accession>A0ABZ0I673</accession>
<evidence type="ECO:0000259" key="2">
    <source>
        <dbReference type="Pfam" id="PF00899"/>
    </source>
</evidence>
<dbReference type="RefSeq" id="WP_407349640.1">
    <property type="nucleotide sequence ID" value="NZ_CP136864.1"/>
</dbReference>
<dbReference type="EMBL" id="CP136864">
    <property type="protein sequence ID" value="WOJ95007.1"/>
    <property type="molecule type" value="Genomic_DNA"/>
</dbReference>
<gene>
    <name evidence="3" type="ORF">R0135_07505</name>
</gene>
<keyword evidence="1" id="KW-0472">Membrane</keyword>
<evidence type="ECO:0000313" key="3">
    <source>
        <dbReference type="EMBL" id="WOJ95007.1"/>
    </source>
</evidence>
<keyword evidence="1" id="KW-0812">Transmembrane</keyword>
<dbReference type="InterPro" id="IPR000594">
    <property type="entry name" value="ThiF_NAD_FAD-bd"/>
</dbReference>
<dbReference type="Gene3D" id="3.40.50.720">
    <property type="entry name" value="NAD(P)-binding Rossmann-like Domain"/>
    <property type="match status" value="1"/>
</dbReference>
<dbReference type="SUPFAM" id="SSF69572">
    <property type="entry name" value="Activating enzymes of the ubiquitin-like proteins"/>
    <property type="match status" value="1"/>
</dbReference>
<keyword evidence="4" id="KW-1185">Reference proteome</keyword>
<keyword evidence="1" id="KW-1133">Transmembrane helix</keyword>
<evidence type="ECO:0000256" key="1">
    <source>
        <dbReference type="SAM" id="Phobius"/>
    </source>
</evidence>